<keyword evidence="3" id="KW-1185">Reference proteome</keyword>
<dbReference type="RefSeq" id="WP_196937476.1">
    <property type="nucleotide sequence ID" value="NZ_MU158689.1"/>
</dbReference>
<gene>
    <name evidence="2" type="ORF">C4F40_03385</name>
</gene>
<comment type="caution">
    <text evidence="2">The sequence shown here is derived from an EMBL/GenBank/DDBJ whole genome shotgun (WGS) entry which is preliminary data.</text>
</comment>
<evidence type="ECO:0000313" key="2">
    <source>
        <dbReference type="EMBL" id="MBE8719770.1"/>
    </source>
</evidence>
<evidence type="ECO:0000313" key="3">
    <source>
        <dbReference type="Proteomes" id="UP000618319"/>
    </source>
</evidence>
<proteinExistence type="predicted"/>
<dbReference type="EMBL" id="PSKQ01000017">
    <property type="protein sequence ID" value="MBE8719770.1"/>
    <property type="molecule type" value="Genomic_DNA"/>
</dbReference>
<accession>A0ABR9T3A4</accession>
<evidence type="ECO:0008006" key="4">
    <source>
        <dbReference type="Google" id="ProtNLM"/>
    </source>
</evidence>
<keyword evidence="1" id="KW-0732">Signal</keyword>
<evidence type="ECO:0000256" key="1">
    <source>
        <dbReference type="SAM" id="SignalP"/>
    </source>
</evidence>
<feature type="chain" id="PRO_5046776383" description="Ig-like domain-containing protein" evidence="1">
    <location>
        <begin position="20"/>
        <end position="347"/>
    </location>
</feature>
<organism evidence="2 3">
    <name type="scientific">Sphingobacterium pedocola</name>
    <dbReference type="NCBI Taxonomy" id="2082722"/>
    <lineage>
        <taxon>Bacteria</taxon>
        <taxon>Pseudomonadati</taxon>
        <taxon>Bacteroidota</taxon>
        <taxon>Sphingobacteriia</taxon>
        <taxon>Sphingobacteriales</taxon>
        <taxon>Sphingobacteriaceae</taxon>
        <taxon>Sphingobacterium</taxon>
    </lineage>
</organism>
<sequence>MKVLYLLIISTLTITSAYTQTFSDVINGAQFGFQAGTATFFQGVDGKNKILYTDDGTDKIYTGMVGLKRSPQHTGTLFYDLKAFMFLFRPNGGYEVVSNEVEFDHTDFMAPEGSPTSTSLKQLNIYIPKEYNEGGILKIGYRGRLNGGNTVEIVYDDWETEIVVKTEISGPKSICSEDIYTIINPGTVTLENATNIATLTSLGNNQYKITRIGSANGVITLKATTGNFVTTKEINIGGLINLGIEDMIGLQDSPTGDAFTVLSGNGNYRYTGVLKVRNMNSEGSTTYSWTKMGGSTGLPAVTWSANGNTVEVRSKGVGGFITLICTATNGCATYSKEYAFYFGNSPW</sequence>
<feature type="signal peptide" evidence="1">
    <location>
        <begin position="1"/>
        <end position="19"/>
    </location>
</feature>
<name>A0ABR9T3A4_9SPHI</name>
<protein>
    <recommendedName>
        <fullName evidence="4">Ig-like domain-containing protein</fullName>
    </recommendedName>
</protein>
<reference evidence="2 3" key="1">
    <citation type="submission" date="2018-02" db="EMBL/GenBank/DDBJ databases">
        <title>Sphingobacterium KA21.</title>
        <authorList>
            <person name="Vasarhelyi B.M."/>
            <person name="Deshmukh S."/>
            <person name="Balint B."/>
            <person name="Kukolya J."/>
        </authorList>
    </citation>
    <scope>NUCLEOTIDE SEQUENCE [LARGE SCALE GENOMIC DNA]</scope>
    <source>
        <strain evidence="2 3">Ka21</strain>
    </source>
</reference>
<dbReference type="Proteomes" id="UP000618319">
    <property type="component" value="Unassembled WGS sequence"/>
</dbReference>